<sequence>MVFFHALTSFLFVLFFFVQQTSAASVDLGISSEDITLSAHPLIVGDQVRLYAKVNNFGTEDVTGFVSFFQGSEPIGTSQILTIRAQSLSEEVFVDFIVPSGTFNIRAEIQGTNPPDENPSNDSVMTYLFTPIFDDDHDGVENEKDNCPNISNKDQTDADHDGGGDMCDEDDDNDGMADTIELKTGSDPLVSDTDGDGLKDGDDPNPLKQKENLVPTKQEPQTSATSGIDEKPSSSSKQDVSETTSPSPLPTTSPANVAASEEKTEKKNTESSSSEALHISPRAVFSYTRIAWNTYRFVGQTPVENGARVEWNFGDGVTSNQSEVVHIYQGYGDFIVRMKKIDAKGLVAEDTSTISIPFFTMENRLVKMLVGILVLVLLLVLRIFFRLRRAE</sequence>
<dbReference type="Gene3D" id="2.60.40.10">
    <property type="entry name" value="Immunoglobulins"/>
    <property type="match status" value="1"/>
</dbReference>
<evidence type="ECO:0000256" key="1">
    <source>
        <dbReference type="ARBA" id="ARBA00022729"/>
    </source>
</evidence>
<dbReference type="GO" id="GO:0007155">
    <property type="term" value="P:cell adhesion"/>
    <property type="evidence" value="ECO:0007669"/>
    <property type="project" value="InterPro"/>
</dbReference>
<dbReference type="InterPro" id="IPR022409">
    <property type="entry name" value="PKD/Chitinase_dom"/>
</dbReference>
<dbReference type="InterPro" id="IPR028974">
    <property type="entry name" value="TSP_type-3_rpt"/>
</dbReference>
<dbReference type="CDD" id="cd00146">
    <property type="entry name" value="PKD"/>
    <property type="match status" value="1"/>
</dbReference>
<evidence type="ECO:0000256" key="5">
    <source>
        <dbReference type="SAM" id="SignalP"/>
    </source>
</evidence>
<feature type="signal peptide" evidence="5">
    <location>
        <begin position="1"/>
        <end position="23"/>
    </location>
</feature>
<evidence type="ECO:0000256" key="3">
    <source>
        <dbReference type="SAM" id="MobiDB-lite"/>
    </source>
</evidence>
<dbReference type="Proteomes" id="UP000034616">
    <property type="component" value="Unassembled WGS sequence"/>
</dbReference>
<protein>
    <submittedName>
        <fullName evidence="7">Amidase</fullName>
    </submittedName>
</protein>
<dbReference type="SUPFAM" id="SSF49299">
    <property type="entry name" value="PKD domain"/>
    <property type="match status" value="1"/>
</dbReference>
<feature type="compositionally biased region" description="Basic and acidic residues" evidence="3">
    <location>
        <begin position="154"/>
        <end position="163"/>
    </location>
</feature>
<dbReference type="PROSITE" id="PS50093">
    <property type="entry name" value="PKD"/>
    <property type="match status" value="1"/>
</dbReference>
<keyword evidence="2" id="KW-0106">Calcium</keyword>
<evidence type="ECO:0000256" key="4">
    <source>
        <dbReference type="SAM" id="Phobius"/>
    </source>
</evidence>
<dbReference type="AlphaFoldDB" id="A0A0G0UFQ6"/>
<feature type="compositionally biased region" description="Acidic residues" evidence="3">
    <location>
        <begin position="166"/>
        <end position="175"/>
    </location>
</feature>
<accession>A0A0G0UFQ6</accession>
<dbReference type="PANTHER" id="PTHR10199">
    <property type="entry name" value="THROMBOSPONDIN"/>
    <property type="match status" value="1"/>
</dbReference>
<gene>
    <name evidence="7" type="ORF">UU35_C0016G0003</name>
</gene>
<feature type="region of interest" description="Disordered" evidence="3">
    <location>
        <begin position="134"/>
        <end position="275"/>
    </location>
</feature>
<dbReference type="SMART" id="SM00089">
    <property type="entry name" value="PKD"/>
    <property type="match status" value="1"/>
</dbReference>
<proteinExistence type="predicted"/>
<dbReference type="GO" id="GO:0005509">
    <property type="term" value="F:calcium ion binding"/>
    <property type="evidence" value="ECO:0007669"/>
    <property type="project" value="InterPro"/>
</dbReference>
<keyword evidence="1 5" id="KW-0732">Signal</keyword>
<organism evidence="7 8">
    <name type="scientific">Candidatus Uhrbacteria bacterium GW2011_GWC2_41_11</name>
    <dbReference type="NCBI Taxonomy" id="1618985"/>
    <lineage>
        <taxon>Bacteria</taxon>
        <taxon>Candidatus Uhriibacteriota</taxon>
    </lineage>
</organism>
<name>A0A0G0UFQ6_9BACT</name>
<dbReference type="InterPro" id="IPR000601">
    <property type="entry name" value="PKD_dom"/>
</dbReference>
<keyword evidence="4" id="KW-0812">Transmembrane</keyword>
<feature type="domain" description="PKD" evidence="6">
    <location>
        <begin position="310"/>
        <end position="356"/>
    </location>
</feature>
<feature type="compositionally biased region" description="Basic and acidic residues" evidence="3">
    <location>
        <begin position="260"/>
        <end position="269"/>
    </location>
</feature>
<dbReference type="InterPro" id="IPR003367">
    <property type="entry name" value="Thrombospondin_3-like_rpt"/>
</dbReference>
<dbReference type="InterPro" id="IPR035986">
    <property type="entry name" value="PKD_dom_sf"/>
</dbReference>
<keyword evidence="4" id="KW-1133">Transmembrane helix</keyword>
<dbReference type="Pfam" id="PF18911">
    <property type="entry name" value="PKD_4"/>
    <property type="match status" value="1"/>
</dbReference>
<evidence type="ECO:0000256" key="2">
    <source>
        <dbReference type="ARBA" id="ARBA00022837"/>
    </source>
</evidence>
<evidence type="ECO:0000313" key="8">
    <source>
        <dbReference type="Proteomes" id="UP000034616"/>
    </source>
</evidence>
<feature type="transmembrane region" description="Helical" evidence="4">
    <location>
        <begin position="365"/>
        <end position="385"/>
    </location>
</feature>
<dbReference type="PATRIC" id="fig|1618985.3.peg.921"/>
<feature type="chain" id="PRO_5002534703" evidence="5">
    <location>
        <begin position="24"/>
        <end position="391"/>
    </location>
</feature>
<comment type="caution">
    <text evidence="7">The sequence shown here is derived from an EMBL/GenBank/DDBJ whole genome shotgun (WGS) entry which is preliminary data.</text>
</comment>
<evidence type="ECO:0000259" key="6">
    <source>
        <dbReference type="PROSITE" id="PS50093"/>
    </source>
</evidence>
<evidence type="ECO:0000313" key="7">
    <source>
        <dbReference type="EMBL" id="KKR86256.1"/>
    </source>
</evidence>
<reference evidence="7 8" key="1">
    <citation type="journal article" date="2015" name="Nature">
        <title>rRNA introns, odd ribosomes, and small enigmatic genomes across a large radiation of phyla.</title>
        <authorList>
            <person name="Brown C.T."/>
            <person name="Hug L.A."/>
            <person name="Thomas B.C."/>
            <person name="Sharon I."/>
            <person name="Castelle C.J."/>
            <person name="Singh A."/>
            <person name="Wilkins M.J."/>
            <person name="Williams K.H."/>
            <person name="Banfield J.F."/>
        </authorList>
    </citation>
    <scope>NUCLEOTIDE SEQUENCE [LARGE SCALE GENOMIC DNA]</scope>
</reference>
<dbReference type="Gene3D" id="4.10.1080.10">
    <property type="entry name" value="TSP type-3 repeat"/>
    <property type="match status" value="1"/>
</dbReference>
<dbReference type="PANTHER" id="PTHR10199:SF100">
    <property type="entry name" value="THROMBOSPONDIN, ISOFORM A"/>
    <property type="match status" value="1"/>
</dbReference>
<dbReference type="EMBL" id="LCAH01000016">
    <property type="protein sequence ID" value="KKR86256.1"/>
    <property type="molecule type" value="Genomic_DNA"/>
</dbReference>
<dbReference type="Pfam" id="PF02412">
    <property type="entry name" value="TSP_3"/>
    <property type="match status" value="2"/>
</dbReference>
<keyword evidence="4" id="KW-0472">Membrane</keyword>
<dbReference type="SUPFAM" id="SSF103647">
    <property type="entry name" value="TSP type-3 repeat"/>
    <property type="match status" value="1"/>
</dbReference>
<dbReference type="InterPro" id="IPR013783">
    <property type="entry name" value="Ig-like_fold"/>
</dbReference>
<feature type="compositionally biased region" description="Low complexity" evidence="3">
    <location>
        <begin position="241"/>
        <end position="254"/>
    </location>
</feature>